<dbReference type="RefSeq" id="WP_093992948.1">
    <property type="nucleotide sequence ID" value="NZ_FXZK01000005.1"/>
</dbReference>
<evidence type="ECO:0000313" key="2">
    <source>
        <dbReference type="EMBL" id="SMY08791.1"/>
    </source>
</evidence>
<reference evidence="3" key="1">
    <citation type="submission" date="2017-05" db="EMBL/GenBank/DDBJ databases">
        <authorList>
            <person name="Rodrigo-Torres L."/>
            <person name="Arahal R. D."/>
            <person name="Lucena T."/>
        </authorList>
    </citation>
    <scope>NUCLEOTIDE SEQUENCE [LARGE SCALE GENOMIC DNA]</scope>
    <source>
        <strain evidence="3">CECT 8899</strain>
    </source>
</reference>
<dbReference type="PROSITE" id="PS51257">
    <property type="entry name" value="PROKAR_LIPOPROTEIN"/>
    <property type="match status" value="1"/>
</dbReference>
<dbReference type="Proteomes" id="UP000201613">
    <property type="component" value="Unassembled WGS sequence"/>
</dbReference>
<organism evidence="2 3">
    <name type="scientific">Flavimaricola marinus</name>
    <dbReference type="NCBI Taxonomy" id="1819565"/>
    <lineage>
        <taxon>Bacteria</taxon>
        <taxon>Pseudomonadati</taxon>
        <taxon>Pseudomonadota</taxon>
        <taxon>Alphaproteobacteria</taxon>
        <taxon>Rhodobacterales</taxon>
        <taxon>Paracoccaceae</taxon>
        <taxon>Flavimaricola</taxon>
    </lineage>
</organism>
<gene>
    <name evidence="2" type="ORF">LOM8899_02947</name>
</gene>
<proteinExistence type="predicted"/>
<accession>A0A238LGL5</accession>
<dbReference type="AlphaFoldDB" id="A0A238LGL5"/>
<protein>
    <recommendedName>
        <fullName evidence="4">Arginine transporter</fullName>
    </recommendedName>
</protein>
<keyword evidence="1" id="KW-0732">Signal</keyword>
<dbReference type="OrthoDB" id="7659053at2"/>
<feature type="chain" id="PRO_5012195722" description="Arginine transporter" evidence="1">
    <location>
        <begin position="20"/>
        <end position="101"/>
    </location>
</feature>
<evidence type="ECO:0000256" key="1">
    <source>
        <dbReference type="SAM" id="SignalP"/>
    </source>
</evidence>
<sequence>MHKAITVLSLALLAACGGASVSGPIGNACMDSGRSAAGPILCACVQGVADQTLSSADQRRAATFFEDPDKAQETRTSDNASSEAFWDRYRAFSDSARQICG</sequence>
<evidence type="ECO:0000313" key="3">
    <source>
        <dbReference type="Proteomes" id="UP000201613"/>
    </source>
</evidence>
<keyword evidence="3" id="KW-1185">Reference proteome</keyword>
<evidence type="ECO:0008006" key="4">
    <source>
        <dbReference type="Google" id="ProtNLM"/>
    </source>
</evidence>
<name>A0A238LGL5_9RHOB</name>
<feature type="signal peptide" evidence="1">
    <location>
        <begin position="1"/>
        <end position="19"/>
    </location>
</feature>
<dbReference type="EMBL" id="FXZK01000005">
    <property type="protein sequence ID" value="SMY08791.1"/>
    <property type="molecule type" value="Genomic_DNA"/>
</dbReference>